<evidence type="ECO:0000313" key="11">
    <source>
        <dbReference type="EMBL" id="TNY17372.1"/>
    </source>
</evidence>
<dbReference type="GO" id="GO:0031533">
    <property type="term" value="C:mRNA capping enzyme complex"/>
    <property type="evidence" value="ECO:0007669"/>
    <property type="project" value="UniProtKB-UniRule"/>
</dbReference>
<evidence type="ECO:0000256" key="3">
    <source>
        <dbReference type="ARBA" id="ARBA00006345"/>
    </source>
</evidence>
<evidence type="ECO:0000256" key="1">
    <source>
        <dbReference type="ARBA" id="ARBA00001946"/>
    </source>
</evidence>
<evidence type="ECO:0000256" key="4">
    <source>
        <dbReference type="ARBA" id="ARBA00022664"/>
    </source>
</evidence>
<keyword evidence="5 8" id="KW-0378">Hydrolase</keyword>
<feature type="domain" description="mRNA triphosphatase Cet1-like" evidence="10">
    <location>
        <begin position="77"/>
        <end position="286"/>
    </location>
</feature>
<dbReference type="EMBL" id="SOZI01000210">
    <property type="protein sequence ID" value="TNY17372.1"/>
    <property type="molecule type" value="Genomic_DNA"/>
</dbReference>
<comment type="catalytic activity">
    <reaction evidence="7">
        <text>a 5'-end triphospho-ribonucleoside in mRNA + H2O = a 5'-end diphospho-ribonucleoside in mRNA + phosphate + H(+)</text>
        <dbReference type="Rhea" id="RHEA:67004"/>
        <dbReference type="Rhea" id="RHEA-COMP:17164"/>
        <dbReference type="Rhea" id="RHEA-COMP:17165"/>
        <dbReference type="ChEBI" id="CHEBI:15377"/>
        <dbReference type="ChEBI" id="CHEBI:15378"/>
        <dbReference type="ChEBI" id="CHEBI:43474"/>
        <dbReference type="ChEBI" id="CHEBI:167616"/>
        <dbReference type="ChEBI" id="CHEBI:167618"/>
        <dbReference type="EC" id="3.6.1.74"/>
    </reaction>
    <physiologicalReaction direction="left-to-right" evidence="7">
        <dbReference type="Rhea" id="RHEA:67005"/>
    </physiologicalReaction>
</comment>
<keyword evidence="12" id="KW-1185">Reference proteome</keyword>
<proteinExistence type="inferred from homology"/>
<dbReference type="STRING" id="5288.A0A5C5FM82"/>
<comment type="similarity">
    <text evidence="3 8">Belongs to the fungal TPase family.</text>
</comment>
<dbReference type="InterPro" id="IPR037009">
    <property type="entry name" value="mRNA_triPase_Cet1_sf"/>
</dbReference>
<gene>
    <name evidence="11" type="ORF">DMC30DRAFT_357194</name>
</gene>
<dbReference type="Gene3D" id="3.20.100.10">
    <property type="entry name" value="mRNA triphosphatase Cet1-like"/>
    <property type="match status" value="1"/>
</dbReference>
<reference evidence="11 12" key="1">
    <citation type="submission" date="2019-03" db="EMBL/GenBank/DDBJ databases">
        <title>Rhodosporidium diobovatum UCD-FST 08-225 genome sequencing, assembly, and annotation.</title>
        <authorList>
            <person name="Fakankun I.U."/>
            <person name="Fristensky B."/>
            <person name="Levin D.B."/>
        </authorList>
    </citation>
    <scope>NUCLEOTIDE SEQUENCE [LARGE SCALE GENOMIC DNA]</scope>
    <source>
        <strain evidence="11 12">UCD-FST 08-225</strain>
    </source>
</reference>
<accession>A0A5C5FM82</accession>
<dbReference type="GO" id="GO:0140818">
    <property type="term" value="F:mRNA 5'-triphosphate monophosphatase activity"/>
    <property type="evidence" value="ECO:0007669"/>
    <property type="project" value="UniProtKB-EC"/>
</dbReference>
<dbReference type="CDD" id="cd07470">
    <property type="entry name" value="CYTH-like_mRNA_RTPase"/>
    <property type="match status" value="1"/>
</dbReference>
<feature type="compositionally biased region" description="Pro residues" evidence="9">
    <location>
        <begin position="11"/>
        <end position="20"/>
    </location>
</feature>
<organism evidence="11 12">
    <name type="scientific">Rhodotorula diobovata</name>
    <dbReference type="NCBI Taxonomy" id="5288"/>
    <lineage>
        <taxon>Eukaryota</taxon>
        <taxon>Fungi</taxon>
        <taxon>Dikarya</taxon>
        <taxon>Basidiomycota</taxon>
        <taxon>Pucciniomycotina</taxon>
        <taxon>Microbotryomycetes</taxon>
        <taxon>Sporidiobolales</taxon>
        <taxon>Sporidiobolaceae</taxon>
        <taxon>Rhodotorula</taxon>
    </lineage>
</organism>
<name>A0A5C5FM82_9BASI</name>
<comment type="subunit">
    <text evidence="8">Heterodimer. The mRNA-capping enzyme is composed of two separate chains alpha and beta, respectively a mRNA guanylyltransferase and an mRNA 5'-triphosphate monophosphatase.</text>
</comment>
<keyword evidence="8" id="KW-0506">mRNA capping</keyword>
<dbReference type="Proteomes" id="UP000311382">
    <property type="component" value="Unassembled WGS sequence"/>
</dbReference>
<dbReference type="InterPro" id="IPR033469">
    <property type="entry name" value="CYTH-like_dom_sf"/>
</dbReference>
<comment type="function">
    <text evidence="8">First step of mRNA capping. Converts the 5'-triphosphate end of a nascent mRNA chain into a diphosphate end.</text>
</comment>
<dbReference type="OrthoDB" id="272147at2759"/>
<evidence type="ECO:0000256" key="6">
    <source>
        <dbReference type="ARBA" id="ARBA00023242"/>
    </source>
</evidence>
<sequence>MRRSSSISSNPPAPPPPAPAPASASASAPSQPGSLSAPPTATGTRPAPPPPPPAPAAAAAPAQARLEPSIFNVEPIDEFTREVADWLWGFCAQLDWDKVEIEAKVGLLVDSRAGGMRVHLPVPIETILTDDTGLRFESNMTVNQHKAFNMLLNSRVEEAAQPSYPSARVRYAHTRELDTFHDVPPAPGQSRRKVRVTRDQKDRNKVSAVEKVRVADMNVFSPKRRFDWRVSVSLEMPAPIPDTPPTHSRHKDRISYSHQLFQVDLTQVTTPQAPTAPPTHELEVEFRNARPLLEEAAKEQRGEDNRYLDMVQGLLNNVRESSARLAPLAASRGACGRGLPLNGHRPRGYPGHAADFSLVLVRRHAHPQRQRPLSLSPPETSLTVRWARRVPSSRPPRAPVLSCCTASVFIPPRAPRLRAPAPALHSPSRLA</sequence>
<protein>
    <recommendedName>
        <fullName evidence="8">mRNA-capping enzyme subunit beta</fullName>
        <ecNumber evidence="8">3.6.1.74</ecNumber>
    </recommendedName>
    <alternativeName>
        <fullName evidence="8">mRNA 5'-phosphatase</fullName>
    </alternativeName>
    <alternativeName>
        <fullName evidence="8">mRNA 5'-triphosphate monophosphatase</fullName>
    </alternativeName>
</protein>
<dbReference type="GO" id="GO:0006370">
    <property type="term" value="P:7-methylguanosine mRNA capping"/>
    <property type="evidence" value="ECO:0007669"/>
    <property type="project" value="UniProtKB-UniRule"/>
</dbReference>
<evidence type="ECO:0000256" key="7">
    <source>
        <dbReference type="ARBA" id="ARBA00047740"/>
    </source>
</evidence>
<feature type="region of interest" description="Disordered" evidence="9">
    <location>
        <begin position="1"/>
        <end position="63"/>
    </location>
</feature>
<evidence type="ECO:0000256" key="5">
    <source>
        <dbReference type="ARBA" id="ARBA00022801"/>
    </source>
</evidence>
<dbReference type="GO" id="GO:0004651">
    <property type="term" value="F:polynucleotide 5'-phosphatase activity"/>
    <property type="evidence" value="ECO:0007669"/>
    <property type="project" value="UniProtKB-UniRule"/>
</dbReference>
<feature type="compositionally biased region" description="Low complexity" evidence="9">
    <location>
        <begin position="1"/>
        <end position="10"/>
    </location>
</feature>
<dbReference type="InterPro" id="IPR040343">
    <property type="entry name" value="Cet1/Ctl1"/>
</dbReference>
<comment type="cofactor">
    <cofactor evidence="1 8">
        <name>Mg(2+)</name>
        <dbReference type="ChEBI" id="CHEBI:18420"/>
    </cofactor>
</comment>
<evidence type="ECO:0000256" key="8">
    <source>
        <dbReference type="RuleBase" id="RU367053"/>
    </source>
</evidence>
<evidence type="ECO:0000313" key="12">
    <source>
        <dbReference type="Proteomes" id="UP000311382"/>
    </source>
</evidence>
<dbReference type="InterPro" id="IPR004206">
    <property type="entry name" value="mRNA_triPase_Cet1"/>
</dbReference>
<dbReference type="Pfam" id="PF02940">
    <property type="entry name" value="mRNA_triPase"/>
    <property type="match status" value="1"/>
</dbReference>
<evidence type="ECO:0000256" key="2">
    <source>
        <dbReference type="ARBA" id="ARBA00004123"/>
    </source>
</evidence>
<keyword evidence="6 8" id="KW-0539">Nucleus</keyword>
<comment type="subcellular location">
    <subcellularLocation>
        <location evidence="2 8">Nucleus</location>
    </subcellularLocation>
</comment>
<comment type="caution">
    <text evidence="11">The sequence shown here is derived from an EMBL/GenBank/DDBJ whole genome shotgun (WGS) entry which is preliminary data.</text>
</comment>
<keyword evidence="4 8" id="KW-0507">mRNA processing</keyword>
<feature type="region of interest" description="Disordered" evidence="9">
    <location>
        <begin position="179"/>
        <end position="204"/>
    </location>
</feature>
<dbReference type="SUPFAM" id="SSF55154">
    <property type="entry name" value="CYTH-like phosphatases"/>
    <property type="match status" value="1"/>
</dbReference>
<dbReference type="PANTHER" id="PTHR28118">
    <property type="entry name" value="POLYNUCLEOTIDE 5'-TRIPHOSPHATASE-RELATED"/>
    <property type="match status" value="1"/>
</dbReference>
<feature type="compositionally biased region" description="Low complexity" evidence="9">
    <location>
        <begin position="21"/>
        <end position="45"/>
    </location>
</feature>
<dbReference type="AlphaFoldDB" id="A0A5C5FM82"/>
<dbReference type="PANTHER" id="PTHR28118:SF1">
    <property type="entry name" value="POLYNUCLEOTIDE 5'-TRIPHOSPHATASE CTL1-RELATED"/>
    <property type="match status" value="1"/>
</dbReference>
<dbReference type="EC" id="3.6.1.74" evidence="8"/>
<evidence type="ECO:0000259" key="10">
    <source>
        <dbReference type="Pfam" id="PF02940"/>
    </source>
</evidence>
<evidence type="ECO:0000256" key="9">
    <source>
        <dbReference type="SAM" id="MobiDB-lite"/>
    </source>
</evidence>
<feature type="compositionally biased region" description="Pro residues" evidence="9">
    <location>
        <begin position="46"/>
        <end position="55"/>
    </location>
</feature>